<dbReference type="Gene3D" id="2.60.40.10">
    <property type="entry name" value="Immunoglobulins"/>
    <property type="match status" value="1"/>
</dbReference>
<evidence type="ECO:0000256" key="2">
    <source>
        <dbReference type="SAM" id="MobiDB-lite"/>
    </source>
</evidence>
<dbReference type="Gene3D" id="2.120.10.30">
    <property type="entry name" value="TolB, C-terminal domain"/>
    <property type="match status" value="1"/>
</dbReference>
<dbReference type="CDD" id="cd04084">
    <property type="entry name" value="CBM6_xylanase-like"/>
    <property type="match status" value="1"/>
</dbReference>
<protein>
    <submittedName>
        <fullName evidence="5">PQQ-dependent sugar dehydrogenase</fullName>
    </submittedName>
</protein>
<dbReference type="InterPro" id="IPR005084">
    <property type="entry name" value="CBM6"/>
</dbReference>
<evidence type="ECO:0000313" key="5">
    <source>
        <dbReference type="EMBL" id="UYM06494.1"/>
    </source>
</evidence>
<keyword evidence="1 3" id="KW-0732">Signal</keyword>
<dbReference type="Pfam" id="PF03422">
    <property type="entry name" value="CBM_6"/>
    <property type="match status" value="1"/>
</dbReference>
<dbReference type="SUPFAM" id="SSF50952">
    <property type="entry name" value="Soluble quinoprotein glucose dehydrogenase"/>
    <property type="match status" value="1"/>
</dbReference>
<dbReference type="Pfam" id="PF07995">
    <property type="entry name" value="GSDH"/>
    <property type="match status" value="1"/>
</dbReference>
<dbReference type="SUPFAM" id="SSF49299">
    <property type="entry name" value="PKD domain"/>
    <property type="match status" value="1"/>
</dbReference>
<dbReference type="EMBL" id="CP094970">
    <property type="protein sequence ID" value="UYM06494.1"/>
    <property type="molecule type" value="Genomic_DNA"/>
</dbReference>
<feature type="chain" id="PRO_5041438193" evidence="3">
    <location>
        <begin position="28"/>
        <end position="850"/>
    </location>
</feature>
<feature type="signal peptide" evidence="3">
    <location>
        <begin position="1"/>
        <end position="27"/>
    </location>
</feature>
<dbReference type="PROSITE" id="PS50093">
    <property type="entry name" value="PKD"/>
    <property type="match status" value="1"/>
</dbReference>
<gene>
    <name evidence="5" type="ORF">L0C25_05315</name>
</gene>
<dbReference type="Proteomes" id="UP001164390">
    <property type="component" value="Chromosome"/>
</dbReference>
<proteinExistence type="predicted"/>
<dbReference type="GO" id="GO:0030246">
    <property type="term" value="F:carbohydrate binding"/>
    <property type="evidence" value="ECO:0007669"/>
    <property type="project" value="InterPro"/>
</dbReference>
<dbReference type="GO" id="GO:0005975">
    <property type="term" value="P:carbohydrate metabolic process"/>
    <property type="evidence" value="ECO:0007669"/>
    <property type="project" value="UniProtKB-ARBA"/>
</dbReference>
<dbReference type="CDD" id="cd00146">
    <property type="entry name" value="PKD"/>
    <property type="match status" value="1"/>
</dbReference>
<dbReference type="InterPro" id="IPR011042">
    <property type="entry name" value="6-blade_b-propeller_TolB-like"/>
</dbReference>
<dbReference type="AlphaFoldDB" id="A0AA46YMC5"/>
<dbReference type="PANTHER" id="PTHR19328">
    <property type="entry name" value="HEDGEHOG-INTERACTING PROTEIN"/>
    <property type="match status" value="1"/>
</dbReference>
<dbReference type="KEGG" id="sgrg:L0C25_05315"/>
<dbReference type="InterPro" id="IPR035986">
    <property type="entry name" value="PKD_dom_sf"/>
</dbReference>
<dbReference type="InterPro" id="IPR012938">
    <property type="entry name" value="Glc/Sorbosone_DH"/>
</dbReference>
<evidence type="ECO:0000259" key="4">
    <source>
        <dbReference type="PROSITE" id="PS50093"/>
    </source>
</evidence>
<accession>A0AA46YMC5</accession>
<evidence type="ECO:0000256" key="3">
    <source>
        <dbReference type="SAM" id="SignalP"/>
    </source>
</evidence>
<dbReference type="InterPro" id="IPR022409">
    <property type="entry name" value="PKD/Chitinase_dom"/>
</dbReference>
<feature type="region of interest" description="Disordered" evidence="2">
    <location>
        <begin position="222"/>
        <end position="258"/>
    </location>
</feature>
<keyword evidence="6" id="KW-1185">Reference proteome</keyword>
<reference evidence="5" key="1">
    <citation type="submission" date="2022-01" db="EMBL/GenBank/DDBJ databases">
        <title>Nocardioidaceae gen. sp. A5X3R13.</title>
        <authorList>
            <person name="Lopez Marin M.A."/>
            <person name="Uhlik O."/>
        </authorList>
    </citation>
    <scope>NUCLEOTIDE SEQUENCE</scope>
    <source>
        <strain evidence="5">A5X3R13</strain>
    </source>
</reference>
<dbReference type="Pfam" id="PF18911">
    <property type="entry name" value="PKD_4"/>
    <property type="match status" value="1"/>
</dbReference>
<evidence type="ECO:0000256" key="1">
    <source>
        <dbReference type="ARBA" id="ARBA00022729"/>
    </source>
</evidence>
<dbReference type="InterPro" id="IPR013783">
    <property type="entry name" value="Ig-like_fold"/>
</dbReference>
<dbReference type="InterPro" id="IPR000601">
    <property type="entry name" value="PKD_dom"/>
</dbReference>
<dbReference type="InterPro" id="IPR011041">
    <property type="entry name" value="Quinoprot_gluc/sorb_DH_b-prop"/>
</dbReference>
<evidence type="ECO:0000313" key="6">
    <source>
        <dbReference type="Proteomes" id="UP001164390"/>
    </source>
</evidence>
<name>A0AA46YMC5_9ACTN</name>
<dbReference type="InterPro" id="IPR008979">
    <property type="entry name" value="Galactose-bd-like_sf"/>
</dbReference>
<sequence length="850" mass="91855">MSRIGRTRPRTLIAALGVAAAMTTAFLTGGPATNATNAADEAAKPPAAKNWDNYEKVTLTKHVGEPIDLAVLPDSRVLHTARSGELRLTDPDTGLTKIVNDLDVYNNSEMGLQTVTLAPEFKKNHWVYVYYSPKRMTGKYPKTTPTGSAPTTLPDGKTDAYWKRWKGYDQLSRFKWNPKTDKLKLSTEQRIIKVETNRGQCCHVAGDVDFDAKGNLYLSTGGNTPAGADGYTPIDDSPRHNPGDDERRGSGNSNDLRGKILRIHVQKNGSYTIPKGNLFPKNKKKTRPEIYVMGLRNPYRMTVDKATGAVSWGDYGPDAGAAKAKRGPMGYVEWNVTTKAMNSGWPYCTGDNSHPYFDYDFKTDKPGKKFNCAAPVNDSRWNDGLRKLPPSVPADLWYGDDKDDQPWPKLTELGGEGQAPMAGPRYHYSKKDPKTAFPKYWDGKWFFGEFSQDYLAAFTTKKAEGPVTRIESLLPNSALSTNGQPINDNPMDLEFGPDGSLYVLDYGDGFFTENPDAGLYRIDYVTGNKRPIARVTADPTSGGAAPLEVAFDASASTDPEGADLKYEWDFDGDGTFDGTGAKTNHTYEKNGQVDARVRVSDPDGAFSITSEQITVGNTAPTVTLDTPANGGFFDWGDSIAYQVKVTDPEDGDSPECDRVQWTTALGHNQHAHPITQGSGCSGDIPLAMDGGHGETENVFGVIGVTYTDNGANGVPGATGETQIILNPKHQEGEHADELEGVTISDDQDASGLRKLTSFGASDWIAYDPVSLSGIDSVSTTASGEGTLSLRWGASDAEPFATVDVPAGDGWQTVDTELTDPPTGSDKLYVTSTGGVDVDMFMFNGAGVGGE</sequence>
<dbReference type="Gene3D" id="2.60.120.260">
    <property type="entry name" value="Galactose-binding domain-like"/>
    <property type="match status" value="1"/>
</dbReference>
<dbReference type="SMART" id="SM00606">
    <property type="entry name" value="CBD_IV"/>
    <property type="match status" value="1"/>
</dbReference>
<dbReference type="SUPFAM" id="SSF49785">
    <property type="entry name" value="Galactose-binding domain-like"/>
    <property type="match status" value="1"/>
</dbReference>
<dbReference type="InterPro" id="IPR006584">
    <property type="entry name" value="Cellulose-bd_IV"/>
</dbReference>
<dbReference type="SMART" id="SM00089">
    <property type="entry name" value="PKD"/>
    <property type="match status" value="1"/>
</dbReference>
<feature type="compositionally biased region" description="Basic and acidic residues" evidence="2">
    <location>
        <begin position="236"/>
        <end position="249"/>
    </location>
</feature>
<dbReference type="PANTHER" id="PTHR19328:SF75">
    <property type="entry name" value="ALDOSE SUGAR DEHYDROGENASE YLII"/>
    <property type="match status" value="1"/>
</dbReference>
<organism evidence="5 6">
    <name type="scientific">Solicola gregarius</name>
    <dbReference type="NCBI Taxonomy" id="2908642"/>
    <lineage>
        <taxon>Bacteria</taxon>
        <taxon>Bacillati</taxon>
        <taxon>Actinomycetota</taxon>
        <taxon>Actinomycetes</taxon>
        <taxon>Propionibacteriales</taxon>
        <taxon>Nocardioidaceae</taxon>
        <taxon>Solicola</taxon>
    </lineage>
</organism>
<feature type="domain" description="PKD" evidence="4">
    <location>
        <begin position="532"/>
        <end position="615"/>
    </location>
</feature>
<dbReference type="RefSeq" id="WP_271635400.1">
    <property type="nucleotide sequence ID" value="NZ_CP094970.1"/>
</dbReference>